<reference evidence="2 3" key="1">
    <citation type="submission" date="2016-06" db="EMBL/GenBank/DDBJ databases">
        <authorList>
            <person name="Kjaerup R.B."/>
            <person name="Dalgaard T.S."/>
            <person name="Juul-Madsen H.R."/>
        </authorList>
    </citation>
    <scope>NUCLEOTIDE SEQUENCE [LARGE SCALE GENOMIC DNA]</scope>
</reference>
<accession>A0A1X7RSJ6</accession>
<evidence type="ECO:0000256" key="1">
    <source>
        <dbReference type="SAM" id="MobiDB-lite"/>
    </source>
</evidence>
<feature type="compositionally biased region" description="Polar residues" evidence="1">
    <location>
        <begin position="11"/>
        <end position="25"/>
    </location>
</feature>
<name>A0A1X7RSJ6_ZYMT9</name>
<feature type="region of interest" description="Disordered" evidence="1">
    <location>
        <begin position="1"/>
        <end position="36"/>
    </location>
</feature>
<dbReference type="EMBL" id="LT853695">
    <property type="protein sequence ID" value="SMQ50413.1"/>
    <property type="molecule type" value="Genomic_DNA"/>
</dbReference>
<proteinExistence type="predicted"/>
<sequence length="156" mass="17097">MSAHGRAIMQNVPQNNPTFTNTDGRTSPDLAPRTGPDAISPQEAAFDDAFRAVVDIALAKGLPNELALCETAAKIKQNLTTALAQVDPDQANRAETAIRAIVTSWVALDNPPSNGKWKFRMTKEKQSRQKQSRQKWAADAIFECSFMKSCVKEVLP</sequence>
<protein>
    <submittedName>
        <fullName evidence="2">Uncharacterized protein</fullName>
    </submittedName>
</protein>
<dbReference type="AlphaFoldDB" id="A0A1X7RSJ6"/>
<organism evidence="2 3">
    <name type="scientific">Zymoseptoria tritici (strain ST99CH_3D7)</name>
    <dbReference type="NCBI Taxonomy" id="1276538"/>
    <lineage>
        <taxon>Eukaryota</taxon>
        <taxon>Fungi</taxon>
        <taxon>Dikarya</taxon>
        <taxon>Ascomycota</taxon>
        <taxon>Pezizomycotina</taxon>
        <taxon>Dothideomycetes</taxon>
        <taxon>Dothideomycetidae</taxon>
        <taxon>Mycosphaerellales</taxon>
        <taxon>Mycosphaerellaceae</taxon>
        <taxon>Zymoseptoria</taxon>
    </lineage>
</organism>
<dbReference type="Proteomes" id="UP000215127">
    <property type="component" value="Chromosome 4"/>
</dbReference>
<keyword evidence="3" id="KW-1185">Reference proteome</keyword>
<gene>
    <name evidence="2" type="ORF">ZT3D7_G5566</name>
</gene>
<evidence type="ECO:0000313" key="2">
    <source>
        <dbReference type="EMBL" id="SMQ50413.1"/>
    </source>
</evidence>
<evidence type="ECO:0000313" key="3">
    <source>
        <dbReference type="Proteomes" id="UP000215127"/>
    </source>
</evidence>